<dbReference type="EC" id="2.7.13.3" evidence="3"/>
<keyword evidence="6" id="KW-0808">Transferase</keyword>
<evidence type="ECO:0000256" key="9">
    <source>
        <dbReference type="ARBA" id="ARBA00022989"/>
    </source>
</evidence>
<evidence type="ECO:0000256" key="4">
    <source>
        <dbReference type="ARBA" id="ARBA00022475"/>
    </source>
</evidence>
<keyword evidence="9 12" id="KW-1133">Transmembrane helix</keyword>
<organism evidence="15 16">
    <name type="scientific">Desulfotomaculum copahuensis</name>
    <dbReference type="NCBI Taxonomy" id="1838280"/>
    <lineage>
        <taxon>Bacteria</taxon>
        <taxon>Bacillati</taxon>
        <taxon>Bacillota</taxon>
        <taxon>Clostridia</taxon>
        <taxon>Eubacteriales</taxon>
        <taxon>Desulfotomaculaceae</taxon>
        <taxon>Desulfotomaculum</taxon>
    </lineage>
</organism>
<name>A0A1B7LHQ2_9FIRM</name>
<comment type="subcellular location">
    <subcellularLocation>
        <location evidence="2">Cell membrane</location>
        <topology evidence="2">Multi-pass membrane protein</topology>
    </subcellularLocation>
</comment>
<evidence type="ECO:0000256" key="11">
    <source>
        <dbReference type="ARBA" id="ARBA00023136"/>
    </source>
</evidence>
<feature type="domain" description="HAMP" evidence="14">
    <location>
        <begin position="194"/>
        <end position="247"/>
    </location>
</feature>
<dbReference type="PANTHER" id="PTHR45436:SF5">
    <property type="entry name" value="SENSOR HISTIDINE KINASE TRCS"/>
    <property type="match status" value="1"/>
</dbReference>
<dbReference type="GO" id="GO:0005886">
    <property type="term" value="C:plasma membrane"/>
    <property type="evidence" value="ECO:0007669"/>
    <property type="project" value="UniProtKB-SubCell"/>
</dbReference>
<comment type="caution">
    <text evidence="15">The sequence shown here is derived from an EMBL/GenBank/DDBJ whole genome shotgun (WGS) entry which is preliminary data.</text>
</comment>
<protein>
    <recommendedName>
        <fullName evidence="3">histidine kinase</fullName>
        <ecNumber evidence="3">2.7.13.3</ecNumber>
    </recommendedName>
</protein>
<feature type="transmembrane region" description="Helical" evidence="12">
    <location>
        <begin position="12"/>
        <end position="33"/>
    </location>
</feature>
<dbReference type="CDD" id="cd06225">
    <property type="entry name" value="HAMP"/>
    <property type="match status" value="1"/>
</dbReference>
<dbReference type="Pfam" id="PF00672">
    <property type="entry name" value="HAMP"/>
    <property type="match status" value="1"/>
</dbReference>
<dbReference type="STRING" id="1838280.A6M21_04955"/>
<evidence type="ECO:0000256" key="2">
    <source>
        <dbReference type="ARBA" id="ARBA00004651"/>
    </source>
</evidence>
<dbReference type="InterPro" id="IPR004358">
    <property type="entry name" value="Sig_transdc_His_kin-like_C"/>
</dbReference>
<accession>A0A1B7LHQ2</accession>
<dbReference type="InterPro" id="IPR050428">
    <property type="entry name" value="TCS_sensor_his_kinase"/>
</dbReference>
<dbReference type="FunFam" id="1.10.287.130:FF:000001">
    <property type="entry name" value="Two-component sensor histidine kinase"/>
    <property type="match status" value="1"/>
</dbReference>
<keyword evidence="8" id="KW-0418">Kinase</keyword>
<dbReference type="SUPFAM" id="SSF47384">
    <property type="entry name" value="Homodimeric domain of signal transducing histidine kinase"/>
    <property type="match status" value="1"/>
</dbReference>
<evidence type="ECO:0000256" key="12">
    <source>
        <dbReference type="SAM" id="Phobius"/>
    </source>
</evidence>
<dbReference type="PROSITE" id="PS50109">
    <property type="entry name" value="HIS_KIN"/>
    <property type="match status" value="1"/>
</dbReference>
<evidence type="ECO:0000313" key="16">
    <source>
        <dbReference type="Proteomes" id="UP000078532"/>
    </source>
</evidence>
<dbReference type="PANTHER" id="PTHR45436">
    <property type="entry name" value="SENSOR HISTIDINE KINASE YKOH"/>
    <property type="match status" value="1"/>
</dbReference>
<dbReference type="Gene3D" id="6.10.340.10">
    <property type="match status" value="1"/>
</dbReference>
<feature type="domain" description="Histidine kinase" evidence="13">
    <location>
        <begin position="255"/>
        <end position="462"/>
    </location>
</feature>
<dbReference type="OrthoDB" id="9780718at2"/>
<evidence type="ECO:0000313" key="15">
    <source>
        <dbReference type="EMBL" id="OAT85831.1"/>
    </source>
</evidence>
<dbReference type="SMART" id="SM00388">
    <property type="entry name" value="HisKA"/>
    <property type="match status" value="1"/>
</dbReference>
<dbReference type="InterPro" id="IPR036097">
    <property type="entry name" value="HisK_dim/P_sf"/>
</dbReference>
<dbReference type="InterPro" id="IPR003594">
    <property type="entry name" value="HATPase_dom"/>
</dbReference>
<dbReference type="InterPro" id="IPR005467">
    <property type="entry name" value="His_kinase_dom"/>
</dbReference>
<dbReference type="Pfam" id="PF00512">
    <property type="entry name" value="HisKA"/>
    <property type="match status" value="1"/>
</dbReference>
<comment type="catalytic activity">
    <reaction evidence="1">
        <text>ATP + protein L-histidine = ADP + protein N-phospho-L-histidine.</text>
        <dbReference type="EC" id="2.7.13.3"/>
    </reaction>
</comment>
<keyword evidence="16" id="KW-1185">Reference proteome</keyword>
<evidence type="ECO:0000256" key="10">
    <source>
        <dbReference type="ARBA" id="ARBA00023012"/>
    </source>
</evidence>
<dbReference type="GO" id="GO:0000155">
    <property type="term" value="F:phosphorelay sensor kinase activity"/>
    <property type="evidence" value="ECO:0007669"/>
    <property type="project" value="InterPro"/>
</dbReference>
<dbReference type="SMART" id="SM00304">
    <property type="entry name" value="HAMP"/>
    <property type="match status" value="1"/>
</dbReference>
<keyword evidence="10" id="KW-0902">Two-component regulatory system</keyword>
<gene>
    <name evidence="15" type="ORF">A6M21_04955</name>
</gene>
<evidence type="ECO:0000256" key="3">
    <source>
        <dbReference type="ARBA" id="ARBA00012438"/>
    </source>
</evidence>
<dbReference type="AlphaFoldDB" id="A0A1B7LHQ2"/>
<evidence type="ECO:0000259" key="14">
    <source>
        <dbReference type="PROSITE" id="PS50885"/>
    </source>
</evidence>
<dbReference type="Pfam" id="PF17203">
    <property type="entry name" value="sCache_3_2"/>
    <property type="match status" value="1"/>
</dbReference>
<sequence>MRFRGLAGKIAAGYLVIALFITLVLGTASFFLIRSHLVAQAKENLRQNALAIARILAAQPLNKASVTSVLPERPLFRLANRLLGGHYVVLDRQGIIIASNLGERFKPGMRLNELLPLHTWQAELARGEPVSWQNREFVAAAVPIKGGGGNTGTLIMLARMSNLQSIGRELALIIVRSLVLSTLLALVLAFFLARHIARPLSLLQQRTRQLARREFGVAPVELSTGDEIEELGKDFNIMAARLAEYDAAQRRFLQNASHELKTPLMNIQGYAEGILDGVFQGGEVNGGLQVIVKESRRLKNIVDEIIYLSRLESPAEKYSPMPVDLVALMREVQETLRPLAGEKQVRLNAPGELWLSADREKLLRLGMNIVSNALRYARRQVAVEIYAGSAGTAVLTCRDDGPGFPPAQMAHLFERFQKGPGGHTGLGLAIVRAIAEMHGGEVKAANGSHGGAEITVVLPPGEKPA</sequence>
<dbReference type="PRINTS" id="PR00344">
    <property type="entry name" value="BCTRLSENSOR"/>
</dbReference>
<evidence type="ECO:0000256" key="5">
    <source>
        <dbReference type="ARBA" id="ARBA00022553"/>
    </source>
</evidence>
<dbReference type="InterPro" id="IPR003661">
    <property type="entry name" value="HisK_dim/P_dom"/>
</dbReference>
<dbReference type="EMBL" id="LYVF01000047">
    <property type="protein sequence ID" value="OAT85831.1"/>
    <property type="molecule type" value="Genomic_DNA"/>
</dbReference>
<proteinExistence type="predicted"/>
<keyword evidence="11 12" id="KW-0472">Membrane</keyword>
<dbReference type="SUPFAM" id="SSF55874">
    <property type="entry name" value="ATPase domain of HSP90 chaperone/DNA topoisomerase II/histidine kinase"/>
    <property type="match status" value="1"/>
</dbReference>
<keyword evidence="5" id="KW-0597">Phosphoprotein</keyword>
<dbReference type="Gene3D" id="3.30.565.10">
    <property type="entry name" value="Histidine kinase-like ATPase, C-terminal domain"/>
    <property type="match status" value="1"/>
</dbReference>
<dbReference type="RefSeq" id="WP_066666571.1">
    <property type="nucleotide sequence ID" value="NZ_LYVF01000047.1"/>
</dbReference>
<reference evidence="15 16" key="1">
    <citation type="submission" date="2016-04" db="EMBL/GenBank/DDBJ databases">
        <authorList>
            <person name="Evans L.H."/>
            <person name="Alamgir A."/>
            <person name="Owens N."/>
            <person name="Weber N.D."/>
            <person name="Virtaneva K."/>
            <person name="Barbian K."/>
            <person name="Babar A."/>
            <person name="Rosenke K."/>
        </authorList>
    </citation>
    <scope>NUCLEOTIDE SEQUENCE [LARGE SCALE GENOMIC DNA]</scope>
    <source>
        <strain evidence="15 16">LMa1</strain>
    </source>
</reference>
<feature type="transmembrane region" description="Helical" evidence="12">
    <location>
        <begin position="170"/>
        <end position="193"/>
    </location>
</feature>
<keyword evidence="4" id="KW-1003">Cell membrane</keyword>
<dbReference type="CDD" id="cd00082">
    <property type="entry name" value="HisKA"/>
    <property type="match status" value="1"/>
</dbReference>
<dbReference type="Gene3D" id="1.10.287.130">
    <property type="match status" value="1"/>
</dbReference>
<evidence type="ECO:0000256" key="1">
    <source>
        <dbReference type="ARBA" id="ARBA00000085"/>
    </source>
</evidence>
<dbReference type="SUPFAM" id="SSF158472">
    <property type="entry name" value="HAMP domain-like"/>
    <property type="match status" value="1"/>
</dbReference>
<dbReference type="InterPro" id="IPR033463">
    <property type="entry name" value="sCache_3"/>
</dbReference>
<evidence type="ECO:0000256" key="8">
    <source>
        <dbReference type="ARBA" id="ARBA00022777"/>
    </source>
</evidence>
<dbReference type="SMART" id="SM00387">
    <property type="entry name" value="HATPase_c"/>
    <property type="match status" value="1"/>
</dbReference>
<evidence type="ECO:0000256" key="6">
    <source>
        <dbReference type="ARBA" id="ARBA00022679"/>
    </source>
</evidence>
<dbReference type="PROSITE" id="PS50885">
    <property type="entry name" value="HAMP"/>
    <property type="match status" value="1"/>
</dbReference>
<dbReference type="CDD" id="cd00075">
    <property type="entry name" value="HATPase"/>
    <property type="match status" value="1"/>
</dbReference>
<dbReference type="InterPro" id="IPR036890">
    <property type="entry name" value="HATPase_C_sf"/>
</dbReference>
<dbReference type="Pfam" id="PF02518">
    <property type="entry name" value="HATPase_c"/>
    <property type="match status" value="1"/>
</dbReference>
<keyword evidence="7 12" id="KW-0812">Transmembrane</keyword>
<dbReference type="InterPro" id="IPR003660">
    <property type="entry name" value="HAMP_dom"/>
</dbReference>
<dbReference type="Proteomes" id="UP000078532">
    <property type="component" value="Unassembled WGS sequence"/>
</dbReference>
<evidence type="ECO:0000256" key="7">
    <source>
        <dbReference type="ARBA" id="ARBA00022692"/>
    </source>
</evidence>
<evidence type="ECO:0000259" key="13">
    <source>
        <dbReference type="PROSITE" id="PS50109"/>
    </source>
</evidence>